<keyword evidence="5" id="KW-0597">Phosphoprotein</keyword>
<comment type="caution">
    <text evidence="15">The sequence shown here is derived from an EMBL/GenBank/DDBJ whole genome shotgun (WGS) entry which is preliminary data.</text>
</comment>
<dbReference type="InterPro" id="IPR000742">
    <property type="entry name" value="EGF"/>
</dbReference>
<keyword evidence="4 13" id="KW-0245">EGF-like domain</keyword>
<evidence type="ECO:0000256" key="5">
    <source>
        <dbReference type="ARBA" id="ARBA00022553"/>
    </source>
</evidence>
<dbReference type="GO" id="GO:0009967">
    <property type="term" value="P:positive regulation of signal transduction"/>
    <property type="evidence" value="ECO:0007669"/>
    <property type="project" value="UniProtKB-ARBA"/>
</dbReference>
<dbReference type="Pfam" id="PF00008">
    <property type="entry name" value="EGF"/>
    <property type="match status" value="2"/>
</dbReference>
<evidence type="ECO:0000256" key="1">
    <source>
        <dbReference type="ARBA" id="ARBA00004247"/>
    </source>
</evidence>
<evidence type="ECO:0000256" key="7">
    <source>
        <dbReference type="ARBA" id="ARBA00022729"/>
    </source>
</evidence>
<keyword evidence="9" id="KW-0221">Differentiation</keyword>
<dbReference type="Gene3D" id="2.10.25.10">
    <property type="entry name" value="Laminin"/>
    <property type="match status" value="2"/>
</dbReference>
<evidence type="ECO:0000256" key="8">
    <source>
        <dbReference type="ARBA" id="ARBA00022737"/>
    </source>
</evidence>
<dbReference type="GO" id="GO:0080090">
    <property type="term" value="P:regulation of primary metabolic process"/>
    <property type="evidence" value="ECO:0007669"/>
    <property type="project" value="UniProtKB-ARBA"/>
</dbReference>
<dbReference type="GO" id="GO:0048468">
    <property type="term" value="P:cell development"/>
    <property type="evidence" value="ECO:0007669"/>
    <property type="project" value="UniProtKB-ARBA"/>
</dbReference>
<evidence type="ECO:0000313" key="16">
    <source>
        <dbReference type="Proteomes" id="UP001163046"/>
    </source>
</evidence>
<evidence type="ECO:0000256" key="4">
    <source>
        <dbReference type="ARBA" id="ARBA00022536"/>
    </source>
</evidence>
<dbReference type="SUPFAM" id="SSF57196">
    <property type="entry name" value="EGF/Laminin"/>
    <property type="match status" value="2"/>
</dbReference>
<dbReference type="GO" id="GO:0048592">
    <property type="term" value="P:eye morphogenesis"/>
    <property type="evidence" value="ECO:0007669"/>
    <property type="project" value="UniProtKB-ARBA"/>
</dbReference>
<dbReference type="GO" id="GO:0051093">
    <property type="term" value="P:negative regulation of developmental process"/>
    <property type="evidence" value="ECO:0007669"/>
    <property type="project" value="UniProtKB-ARBA"/>
</dbReference>
<keyword evidence="7" id="KW-0732">Signal</keyword>
<dbReference type="PROSITE" id="PS01186">
    <property type="entry name" value="EGF_2"/>
    <property type="match status" value="1"/>
</dbReference>
<dbReference type="GO" id="GO:0016324">
    <property type="term" value="C:apical plasma membrane"/>
    <property type="evidence" value="ECO:0007669"/>
    <property type="project" value="UniProtKB-SubCell"/>
</dbReference>
<name>A0A9W9ZAR7_9CNID</name>
<comment type="subcellular location">
    <subcellularLocation>
        <location evidence="1">Apical cell membrane</location>
        <topology evidence="1">Single-pass type I membrane protein</topology>
    </subcellularLocation>
</comment>
<evidence type="ECO:0000313" key="15">
    <source>
        <dbReference type="EMBL" id="KAJ7378142.1"/>
    </source>
</evidence>
<feature type="domain" description="EGF-like" evidence="14">
    <location>
        <begin position="35"/>
        <end position="71"/>
    </location>
</feature>
<dbReference type="Proteomes" id="UP001163046">
    <property type="component" value="Unassembled WGS sequence"/>
</dbReference>
<feature type="domain" description="EGF-like" evidence="14">
    <location>
        <begin position="1"/>
        <end position="33"/>
    </location>
</feature>
<keyword evidence="11" id="KW-0472">Membrane</keyword>
<evidence type="ECO:0000256" key="10">
    <source>
        <dbReference type="ARBA" id="ARBA00022989"/>
    </source>
</evidence>
<sequence>MSPDPCENNGTCVDLVNDVNCTCTANYTGKFCEYKVSSCIPNPCDNNATCSIQNHTFTCECEPGFGGTLCANITTVGFNGSSYMNIQHGRPGLNFHYSLGQLFTMAC</sequence>
<organism evidence="15 16">
    <name type="scientific">Desmophyllum pertusum</name>
    <dbReference type="NCBI Taxonomy" id="174260"/>
    <lineage>
        <taxon>Eukaryota</taxon>
        <taxon>Metazoa</taxon>
        <taxon>Cnidaria</taxon>
        <taxon>Anthozoa</taxon>
        <taxon>Hexacorallia</taxon>
        <taxon>Scleractinia</taxon>
        <taxon>Caryophylliina</taxon>
        <taxon>Caryophylliidae</taxon>
        <taxon>Desmophyllum</taxon>
    </lineage>
</organism>
<evidence type="ECO:0000256" key="9">
    <source>
        <dbReference type="ARBA" id="ARBA00022782"/>
    </source>
</evidence>
<dbReference type="GO" id="GO:0008593">
    <property type="term" value="P:regulation of Notch signaling pathway"/>
    <property type="evidence" value="ECO:0007669"/>
    <property type="project" value="UniProtKB-ARBA"/>
</dbReference>
<dbReference type="FunFam" id="2.10.25.10:FF:000066">
    <property type="entry name" value="FAT atypical cadherin 4"/>
    <property type="match status" value="1"/>
</dbReference>
<evidence type="ECO:0000256" key="11">
    <source>
        <dbReference type="ARBA" id="ARBA00023136"/>
    </source>
</evidence>
<evidence type="ECO:0000256" key="12">
    <source>
        <dbReference type="ARBA" id="ARBA00023157"/>
    </source>
</evidence>
<dbReference type="GO" id="GO:0060255">
    <property type="term" value="P:regulation of macromolecule metabolic process"/>
    <property type="evidence" value="ECO:0007669"/>
    <property type="project" value="UniProtKB-ARBA"/>
</dbReference>
<accession>A0A9W9ZAR7</accession>
<dbReference type="GO" id="GO:0005112">
    <property type="term" value="F:Notch binding"/>
    <property type="evidence" value="ECO:0007669"/>
    <property type="project" value="TreeGrafter"/>
</dbReference>
<keyword evidence="16" id="KW-1185">Reference proteome</keyword>
<dbReference type="GO" id="GO:0051241">
    <property type="term" value="P:negative regulation of multicellular organismal process"/>
    <property type="evidence" value="ECO:0007669"/>
    <property type="project" value="UniProtKB-ARBA"/>
</dbReference>
<evidence type="ECO:0000259" key="14">
    <source>
        <dbReference type="PROSITE" id="PS50026"/>
    </source>
</evidence>
<dbReference type="CDD" id="cd00054">
    <property type="entry name" value="EGF_CA"/>
    <property type="match status" value="2"/>
</dbReference>
<protein>
    <submittedName>
        <fullName evidence="15">DNA repair protein Rad9,Rhp9</fullName>
    </submittedName>
</protein>
<dbReference type="GO" id="GO:0007219">
    <property type="term" value="P:Notch signaling pathway"/>
    <property type="evidence" value="ECO:0007669"/>
    <property type="project" value="TreeGrafter"/>
</dbReference>
<dbReference type="GO" id="GO:0003002">
    <property type="term" value="P:regionalization"/>
    <property type="evidence" value="ECO:0007669"/>
    <property type="project" value="UniProtKB-ARBA"/>
</dbReference>
<keyword evidence="2" id="KW-0217">Developmental protein</keyword>
<dbReference type="GO" id="GO:0030182">
    <property type="term" value="P:neuron differentiation"/>
    <property type="evidence" value="ECO:0007669"/>
    <property type="project" value="UniProtKB-ARBA"/>
</dbReference>
<dbReference type="FunFam" id="2.10.25.10:FF:000565">
    <property type="entry name" value="Predicted protein"/>
    <property type="match status" value="1"/>
</dbReference>
<keyword evidence="12 13" id="KW-1015">Disulfide bond</keyword>
<reference evidence="15" key="1">
    <citation type="submission" date="2023-01" db="EMBL/GenBank/DDBJ databases">
        <title>Genome assembly of the deep-sea coral Lophelia pertusa.</title>
        <authorList>
            <person name="Herrera S."/>
            <person name="Cordes E."/>
        </authorList>
    </citation>
    <scope>NUCLEOTIDE SEQUENCE</scope>
    <source>
        <strain evidence="15">USNM1676648</strain>
        <tissue evidence="15">Polyp</tissue>
    </source>
</reference>
<feature type="disulfide bond" evidence="13">
    <location>
        <begin position="61"/>
        <end position="70"/>
    </location>
</feature>
<dbReference type="PANTHER" id="PTHR12916:SF4">
    <property type="entry name" value="UNINFLATABLE, ISOFORM C"/>
    <property type="match status" value="1"/>
</dbReference>
<gene>
    <name evidence="15" type="primary">CRB2_4</name>
    <name evidence="15" type="ORF">OS493_024807</name>
</gene>
<evidence type="ECO:0000256" key="2">
    <source>
        <dbReference type="ARBA" id="ARBA00022473"/>
    </source>
</evidence>
<dbReference type="OrthoDB" id="5982030at2759"/>
<dbReference type="AlphaFoldDB" id="A0A9W9ZAR7"/>
<feature type="disulfide bond" evidence="13">
    <location>
        <begin position="23"/>
        <end position="32"/>
    </location>
</feature>
<keyword evidence="10" id="KW-1133">Transmembrane helix</keyword>
<dbReference type="EMBL" id="MU826369">
    <property type="protein sequence ID" value="KAJ7378142.1"/>
    <property type="molecule type" value="Genomic_DNA"/>
</dbReference>
<keyword evidence="8" id="KW-0677">Repeat</keyword>
<dbReference type="SMART" id="SM00181">
    <property type="entry name" value="EGF"/>
    <property type="match status" value="2"/>
</dbReference>
<dbReference type="PROSITE" id="PS00022">
    <property type="entry name" value="EGF_1"/>
    <property type="match status" value="2"/>
</dbReference>
<keyword evidence="3" id="KW-1003">Cell membrane</keyword>
<dbReference type="PROSITE" id="PS50026">
    <property type="entry name" value="EGF_3"/>
    <property type="match status" value="2"/>
</dbReference>
<proteinExistence type="predicted"/>
<evidence type="ECO:0000256" key="13">
    <source>
        <dbReference type="PROSITE-ProRule" id="PRU00076"/>
    </source>
</evidence>
<comment type="caution">
    <text evidence="13">Lacks conserved residue(s) required for the propagation of feature annotation.</text>
</comment>
<evidence type="ECO:0000256" key="3">
    <source>
        <dbReference type="ARBA" id="ARBA00022475"/>
    </source>
</evidence>
<dbReference type="PANTHER" id="PTHR12916">
    <property type="entry name" value="CYTOCHROME C OXIDASE POLYPEPTIDE VIC-2"/>
    <property type="match status" value="1"/>
</dbReference>
<evidence type="ECO:0000256" key="6">
    <source>
        <dbReference type="ARBA" id="ARBA00022692"/>
    </source>
</evidence>
<keyword evidence="6" id="KW-0812">Transmembrane</keyword>